<dbReference type="Pfam" id="PF20257">
    <property type="entry name" value="SAM_HAT_C"/>
    <property type="match status" value="1"/>
</dbReference>
<dbReference type="PANTHER" id="PTHR35092:SF1">
    <property type="entry name" value="CHLORINASE MJ1651"/>
    <property type="match status" value="1"/>
</dbReference>
<dbReference type="PANTHER" id="PTHR35092">
    <property type="entry name" value="CHLORINASE MJ1651"/>
    <property type="match status" value="1"/>
</dbReference>
<dbReference type="SUPFAM" id="SSF102522">
    <property type="entry name" value="Bacterial fluorinating enzyme, N-terminal domain"/>
    <property type="match status" value="1"/>
</dbReference>
<feature type="domain" description="S-adenosyl-l-methionine hydroxide adenosyltransferase C-terminal" evidence="4">
    <location>
        <begin position="183"/>
        <end position="268"/>
    </location>
</feature>
<accession>A0A1H0PRG1</accession>
<dbReference type="InterPro" id="IPR046470">
    <property type="entry name" value="SAM_HAT_C"/>
</dbReference>
<dbReference type="InterPro" id="IPR023228">
    <property type="entry name" value="SAM_OH_AdoTrfase_N_sf"/>
</dbReference>
<evidence type="ECO:0000256" key="1">
    <source>
        <dbReference type="ARBA" id="ARBA00022691"/>
    </source>
</evidence>
<dbReference type="EMBL" id="FNJB01000006">
    <property type="protein sequence ID" value="SDP07673.1"/>
    <property type="molecule type" value="Genomic_DNA"/>
</dbReference>
<organism evidence="5 6">
    <name type="scientific">Actinokineospora alba</name>
    <dbReference type="NCBI Taxonomy" id="504798"/>
    <lineage>
        <taxon>Bacteria</taxon>
        <taxon>Bacillati</taxon>
        <taxon>Actinomycetota</taxon>
        <taxon>Actinomycetes</taxon>
        <taxon>Pseudonocardiales</taxon>
        <taxon>Pseudonocardiaceae</taxon>
        <taxon>Actinokineospora</taxon>
    </lineage>
</organism>
<dbReference type="Pfam" id="PF01887">
    <property type="entry name" value="SAM_HAT_N"/>
    <property type="match status" value="1"/>
</dbReference>
<evidence type="ECO:0000313" key="6">
    <source>
        <dbReference type="Proteomes" id="UP000199651"/>
    </source>
</evidence>
<sequence>MALVGDTSSMAYDWISFTTDYGLADGFPAACEGVIARIAPAARVIHVTHLVPPQDIRRGAAVLAQTVPHLPSAVHLAVVDPGVGTTRRPVCVATGAGMLVGPDNGLLIPAAIALGISAAFELTEYRLNPVSATFHGRDIFAPAAAHLAAGLSPERLGPEIDLGTLVRLPEPETVATPGRLATEVLSSDTFGNLQLAATALDLAASGAKARTRVHAQVGDRSVEAVVGQTFADAEPSGAVLLVDSAGHLALAINGGSAADELRAGAGSPAVVLIGR</sequence>
<dbReference type="InterPro" id="IPR023227">
    <property type="entry name" value="SAM_OH_AdoTrfase_C_sf"/>
</dbReference>
<dbReference type="PIRSF" id="PIRSF006779">
    <property type="entry name" value="UCP006779"/>
    <property type="match status" value="1"/>
</dbReference>
<dbReference type="Proteomes" id="UP000199651">
    <property type="component" value="Unassembled WGS sequence"/>
</dbReference>
<proteinExistence type="inferred from homology"/>
<reference evidence="6" key="1">
    <citation type="submission" date="2016-10" db="EMBL/GenBank/DDBJ databases">
        <authorList>
            <person name="Varghese N."/>
            <person name="Submissions S."/>
        </authorList>
    </citation>
    <scope>NUCLEOTIDE SEQUENCE [LARGE SCALE GENOMIC DNA]</scope>
    <source>
        <strain evidence="6">IBRC-M 10655</strain>
    </source>
</reference>
<dbReference type="Gene3D" id="2.40.30.90">
    <property type="entry name" value="Bacterial fluorinating enzyme like"/>
    <property type="match status" value="1"/>
</dbReference>
<dbReference type="STRING" id="504798.SAMN05421871_106212"/>
<keyword evidence="1" id="KW-0949">S-adenosyl-L-methionine</keyword>
<name>A0A1H0PRG1_9PSEU</name>
<evidence type="ECO:0000313" key="5">
    <source>
        <dbReference type="EMBL" id="SDP07673.1"/>
    </source>
</evidence>
<keyword evidence="6" id="KW-1185">Reference proteome</keyword>
<comment type="similarity">
    <text evidence="2">Belongs to the SAM hydrolase / SAM-dependent halogenase family.</text>
</comment>
<evidence type="ECO:0000256" key="2">
    <source>
        <dbReference type="ARBA" id="ARBA00024035"/>
    </source>
</evidence>
<protein>
    <recommendedName>
        <fullName evidence="7">SAM-dependent chlorinase/fluorinase</fullName>
    </recommendedName>
</protein>
<gene>
    <name evidence="5" type="ORF">SAMN05192558_106240</name>
</gene>
<feature type="domain" description="S-adenosyl-l-methionine hydroxide adenosyltransferase N-terminal" evidence="3">
    <location>
        <begin position="15"/>
        <end position="157"/>
    </location>
</feature>
<evidence type="ECO:0000259" key="3">
    <source>
        <dbReference type="Pfam" id="PF01887"/>
    </source>
</evidence>
<evidence type="ECO:0000259" key="4">
    <source>
        <dbReference type="Pfam" id="PF20257"/>
    </source>
</evidence>
<dbReference type="InterPro" id="IPR046469">
    <property type="entry name" value="SAM_HAT_N"/>
</dbReference>
<dbReference type="InterPro" id="IPR002747">
    <property type="entry name" value="SAM_OH_AdoTrfase"/>
</dbReference>
<dbReference type="Gene3D" id="3.40.50.10790">
    <property type="entry name" value="S-adenosyl-l-methionine hydroxide adenosyltransferase, N-terminal"/>
    <property type="match status" value="1"/>
</dbReference>
<dbReference type="SUPFAM" id="SSF101852">
    <property type="entry name" value="Bacterial fluorinating enzyme, C-terminal domain"/>
    <property type="match status" value="1"/>
</dbReference>
<dbReference type="AlphaFoldDB" id="A0A1H0PRG1"/>
<evidence type="ECO:0008006" key="7">
    <source>
        <dbReference type="Google" id="ProtNLM"/>
    </source>
</evidence>